<organism evidence="1">
    <name type="scientific">marine metagenome</name>
    <dbReference type="NCBI Taxonomy" id="408172"/>
    <lineage>
        <taxon>unclassified sequences</taxon>
        <taxon>metagenomes</taxon>
        <taxon>ecological metagenomes</taxon>
    </lineage>
</organism>
<dbReference type="InterPro" id="IPR003774">
    <property type="entry name" value="AlgH-like"/>
</dbReference>
<dbReference type="PANTHER" id="PTHR30327">
    <property type="entry name" value="UNCHARACTERIZED PROTEIN YQGE"/>
    <property type="match status" value="1"/>
</dbReference>
<proteinExistence type="predicted"/>
<dbReference type="Pfam" id="PF02622">
    <property type="entry name" value="DUF179"/>
    <property type="match status" value="1"/>
</dbReference>
<sequence>MNDLSNTFLVAAPKLDDARFIQSVVYMYKHNIDGAVGFIINKPINKSLWIELCRTAGITNPVDKDIPIYFGGPVDSQVGFVLHTPDYKTMLTENINEWLSIT</sequence>
<dbReference type="PANTHER" id="PTHR30327:SF1">
    <property type="entry name" value="UPF0301 PROTEIN YQGE"/>
    <property type="match status" value="1"/>
</dbReference>
<reference evidence="1" key="1">
    <citation type="submission" date="2018-05" db="EMBL/GenBank/DDBJ databases">
        <authorList>
            <person name="Lanie J.A."/>
            <person name="Ng W.-L."/>
            <person name="Kazmierczak K.M."/>
            <person name="Andrzejewski T.M."/>
            <person name="Davidsen T.M."/>
            <person name="Wayne K.J."/>
            <person name="Tettelin H."/>
            <person name="Glass J.I."/>
            <person name="Rusch D."/>
            <person name="Podicherti R."/>
            <person name="Tsui H.-C.T."/>
            <person name="Winkler M.E."/>
        </authorList>
    </citation>
    <scope>NUCLEOTIDE SEQUENCE</scope>
</reference>
<dbReference type="Gene3D" id="3.40.1740.10">
    <property type="entry name" value="VC0467-like"/>
    <property type="match status" value="1"/>
</dbReference>
<dbReference type="SUPFAM" id="SSF143456">
    <property type="entry name" value="VC0467-like"/>
    <property type="match status" value="1"/>
</dbReference>
<dbReference type="EMBL" id="UINC01159541">
    <property type="protein sequence ID" value="SVD57683.1"/>
    <property type="molecule type" value="Genomic_DNA"/>
</dbReference>
<feature type="non-terminal residue" evidence="1">
    <location>
        <position position="102"/>
    </location>
</feature>
<protein>
    <recommendedName>
        <fullName evidence="2">YqgE/AlgH family protein</fullName>
    </recommendedName>
</protein>
<evidence type="ECO:0008006" key="2">
    <source>
        <dbReference type="Google" id="ProtNLM"/>
    </source>
</evidence>
<dbReference type="AlphaFoldDB" id="A0A382WFX2"/>
<gene>
    <name evidence="1" type="ORF">METZ01_LOCUS410537</name>
</gene>
<name>A0A382WFX2_9ZZZZ</name>
<accession>A0A382WFX2</accession>
<dbReference type="GO" id="GO:0005829">
    <property type="term" value="C:cytosol"/>
    <property type="evidence" value="ECO:0007669"/>
    <property type="project" value="TreeGrafter"/>
</dbReference>
<evidence type="ECO:0000313" key="1">
    <source>
        <dbReference type="EMBL" id="SVD57683.1"/>
    </source>
</evidence>